<dbReference type="AlphaFoldDB" id="A0ABD3DSQ0"/>
<dbReference type="EMBL" id="JAVIJP010000015">
    <property type="protein sequence ID" value="KAL3643871.1"/>
    <property type="molecule type" value="Genomic_DNA"/>
</dbReference>
<accession>A0ABD3DSQ0</accession>
<reference evidence="2" key="1">
    <citation type="journal article" date="2024" name="IScience">
        <title>Strigolactones Initiate the Formation of Haustorium-like Structures in Castilleja.</title>
        <authorList>
            <person name="Buerger M."/>
            <person name="Peterson D."/>
            <person name="Chory J."/>
        </authorList>
    </citation>
    <scope>NUCLEOTIDE SEQUENCE [LARGE SCALE GENOMIC DNA]</scope>
</reference>
<comment type="caution">
    <text evidence="1">The sequence shown here is derived from an EMBL/GenBank/DDBJ whole genome shotgun (WGS) entry which is preliminary data.</text>
</comment>
<evidence type="ECO:0000313" key="2">
    <source>
        <dbReference type="Proteomes" id="UP001632038"/>
    </source>
</evidence>
<keyword evidence="2" id="KW-1185">Reference proteome</keyword>
<protein>
    <submittedName>
        <fullName evidence="1">Uncharacterized protein</fullName>
    </submittedName>
</protein>
<proteinExistence type="predicted"/>
<organism evidence="1 2">
    <name type="scientific">Castilleja foliolosa</name>
    <dbReference type="NCBI Taxonomy" id="1961234"/>
    <lineage>
        <taxon>Eukaryota</taxon>
        <taxon>Viridiplantae</taxon>
        <taxon>Streptophyta</taxon>
        <taxon>Embryophyta</taxon>
        <taxon>Tracheophyta</taxon>
        <taxon>Spermatophyta</taxon>
        <taxon>Magnoliopsida</taxon>
        <taxon>eudicotyledons</taxon>
        <taxon>Gunneridae</taxon>
        <taxon>Pentapetalae</taxon>
        <taxon>asterids</taxon>
        <taxon>lamiids</taxon>
        <taxon>Lamiales</taxon>
        <taxon>Orobanchaceae</taxon>
        <taxon>Pedicularideae</taxon>
        <taxon>Castillejinae</taxon>
        <taxon>Castilleja</taxon>
    </lineage>
</organism>
<dbReference type="Proteomes" id="UP001632038">
    <property type="component" value="Unassembled WGS sequence"/>
</dbReference>
<evidence type="ECO:0000313" key="1">
    <source>
        <dbReference type="EMBL" id="KAL3643871.1"/>
    </source>
</evidence>
<name>A0ABD3DSQ0_9LAMI</name>
<gene>
    <name evidence="1" type="ORF">CASFOL_011803</name>
</gene>
<sequence length="46" mass="5584">MFHTSDISKMLVCEEICEEIVHSLKPQPQIFCEEKRWPHKHFTRTL</sequence>